<dbReference type="InterPro" id="IPR058548">
    <property type="entry name" value="MlaB-like_STAS"/>
</dbReference>
<dbReference type="CDD" id="cd07043">
    <property type="entry name" value="STAS_anti-anti-sigma_factors"/>
    <property type="match status" value="1"/>
</dbReference>
<dbReference type="Gene3D" id="3.30.750.24">
    <property type="entry name" value="STAS domain"/>
    <property type="match status" value="1"/>
</dbReference>
<gene>
    <name evidence="2" type="ORF">GCM10019016_121530</name>
</gene>
<evidence type="ECO:0000313" key="3">
    <source>
        <dbReference type="Proteomes" id="UP001501455"/>
    </source>
</evidence>
<dbReference type="Pfam" id="PF13466">
    <property type="entry name" value="STAS_2"/>
    <property type="match status" value="1"/>
</dbReference>
<dbReference type="InterPro" id="IPR002645">
    <property type="entry name" value="STAS_dom"/>
</dbReference>
<feature type="domain" description="STAS" evidence="1">
    <location>
        <begin position="6"/>
        <end position="62"/>
    </location>
</feature>
<name>A0ABP6UDQ4_9ACTN</name>
<dbReference type="Proteomes" id="UP001501455">
    <property type="component" value="Unassembled WGS sequence"/>
</dbReference>
<evidence type="ECO:0000259" key="1">
    <source>
        <dbReference type="PROSITE" id="PS50801"/>
    </source>
</evidence>
<sequence length="105" mass="10844">MTSPLTLTPTRRADGTSVLTVVGEVDQSNAGELAAALDDARGPVVVDLTGVQYLDSAGLNVLFVRSSALELIVPSLLMPVLDVSGLTELVPVRGPQDAAPDPPPR</sequence>
<dbReference type="RefSeq" id="WP_345585573.1">
    <property type="nucleotide sequence ID" value="NZ_BAAAXF010000082.1"/>
</dbReference>
<evidence type="ECO:0000313" key="2">
    <source>
        <dbReference type="EMBL" id="GAA3505040.1"/>
    </source>
</evidence>
<proteinExistence type="predicted"/>
<accession>A0ABP6UDQ4</accession>
<protein>
    <submittedName>
        <fullName evidence="2">STAS domain-containing protein</fullName>
    </submittedName>
</protein>
<reference evidence="3" key="1">
    <citation type="journal article" date="2019" name="Int. J. Syst. Evol. Microbiol.">
        <title>The Global Catalogue of Microorganisms (GCM) 10K type strain sequencing project: providing services to taxonomists for standard genome sequencing and annotation.</title>
        <authorList>
            <consortium name="The Broad Institute Genomics Platform"/>
            <consortium name="The Broad Institute Genome Sequencing Center for Infectious Disease"/>
            <person name="Wu L."/>
            <person name="Ma J."/>
        </authorList>
    </citation>
    <scope>NUCLEOTIDE SEQUENCE [LARGE SCALE GENOMIC DNA]</scope>
    <source>
        <strain evidence="3">JCM 4816</strain>
    </source>
</reference>
<comment type="caution">
    <text evidence="2">The sequence shown here is derived from an EMBL/GenBank/DDBJ whole genome shotgun (WGS) entry which is preliminary data.</text>
</comment>
<dbReference type="InterPro" id="IPR036513">
    <property type="entry name" value="STAS_dom_sf"/>
</dbReference>
<organism evidence="2 3">
    <name type="scientific">Streptomyces prasinosporus</name>
    <dbReference type="NCBI Taxonomy" id="68256"/>
    <lineage>
        <taxon>Bacteria</taxon>
        <taxon>Bacillati</taxon>
        <taxon>Actinomycetota</taxon>
        <taxon>Actinomycetes</taxon>
        <taxon>Kitasatosporales</taxon>
        <taxon>Streptomycetaceae</taxon>
        <taxon>Streptomyces</taxon>
        <taxon>Streptomyces albogriseolus group</taxon>
    </lineage>
</organism>
<keyword evidence="3" id="KW-1185">Reference proteome</keyword>
<dbReference type="EMBL" id="BAAAXF010000082">
    <property type="protein sequence ID" value="GAA3505040.1"/>
    <property type="molecule type" value="Genomic_DNA"/>
</dbReference>
<dbReference type="PROSITE" id="PS50801">
    <property type="entry name" value="STAS"/>
    <property type="match status" value="1"/>
</dbReference>
<dbReference type="SUPFAM" id="SSF52091">
    <property type="entry name" value="SpoIIaa-like"/>
    <property type="match status" value="1"/>
</dbReference>